<evidence type="ECO:0000313" key="1">
    <source>
        <dbReference type="EMBL" id="NMU26845.1"/>
    </source>
</evidence>
<dbReference type="SUPFAM" id="SSF53850">
    <property type="entry name" value="Periplasmic binding protein-like II"/>
    <property type="match status" value="1"/>
</dbReference>
<dbReference type="InterPro" id="IPR011852">
    <property type="entry name" value="TRAP_TAXI"/>
</dbReference>
<dbReference type="Gene3D" id="3.40.190.10">
    <property type="entry name" value="Periplasmic binding protein-like II"/>
    <property type="match status" value="1"/>
</dbReference>
<dbReference type="PANTHER" id="PTHR42941:SF1">
    <property type="entry name" value="SLL1037 PROTEIN"/>
    <property type="match status" value="1"/>
</dbReference>
<dbReference type="AlphaFoldDB" id="A0A7Y0S5Q6"/>
<name>A0A7Y0S5Q6_VIBPH</name>
<protein>
    <submittedName>
        <fullName evidence="1">C4-dicarboxylate ABC transporter substrate-binding protein</fullName>
    </submittedName>
</protein>
<comment type="caution">
    <text evidence="1">The sequence shown here is derived from an EMBL/GenBank/DDBJ whole genome shotgun (WGS) entry which is preliminary data.</text>
</comment>
<proteinExistence type="predicted"/>
<accession>A0A7Y0S5Q6</accession>
<reference evidence="1 2" key="1">
    <citation type="submission" date="2020-04" db="EMBL/GenBank/DDBJ databases">
        <title>Whole-genome sequencing of Vibrio spp. from China reveals different genetic environments of blaCTX-M-14 among diverse lineages.</title>
        <authorList>
            <person name="Zheng Z."/>
            <person name="Ye L."/>
            <person name="Chen S."/>
        </authorList>
    </citation>
    <scope>NUCLEOTIDE SEQUENCE [LARGE SCALE GENOMIC DNA]</scope>
    <source>
        <strain evidence="1 2">Vb0574</strain>
    </source>
</reference>
<evidence type="ECO:0000313" key="2">
    <source>
        <dbReference type="Proteomes" id="UP000555836"/>
    </source>
</evidence>
<dbReference type="PANTHER" id="PTHR42941">
    <property type="entry name" value="SLL1037 PROTEIN"/>
    <property type="match status" value="1"/>
</dbReference>
<organism evidence="1 2">
    <name type="scientific">Vibrio parahaemolyticus</name>
    <dbReference type="NCBI Taxonomy" id="670"/>
    <lineage>
        <taxon>Bacteria</taxon>
        <taxon>Pseudomonadati</taxon>
        <taxon>Pseudomonadota</taxon>
        <taxon>Gammaproteobacteria</taxon>
        <taxon>Vibrionales</taxon>
        <taxon>Vibrionaceae</taxon>
        <taxon>Vibrio</taxon>
    </lineage>
</organism>
<dbReference type="Pfam" id="PF16868">
    <property type="entry name" value="NMT1_3"/>
    <property type="match status" value="1"/>
</dbReference>
<feature type="non-terminal residue" evidence="1">
    <location>
        <position position="1"/>
    </location>
</feature>
<gene>
    <name evidence="1" type="ORF">HKB21_14585</name>
</gene>
<dbReference type="EMBL" id="JABCLD010001544">
    <property type="protein sequence ID" value="NMU26845.1"/>
    <property type="molecule type" value="Genomic_DNA"/>
</dbReference>
<dbReference type="Proteomes" id="UP000555836">
    <property type="component" value="Unassembled WGS sequence"/>
</dbReference>
<sequence length="61" mass="6738">ADVSDAVAYNVAKAVFEDFDTFKRLHPAFANLKKEDMVKAGISIPLHPGAVKYYKEVGLLK</sequence>